<dbReference type="RefSeq" id="WP_245119019.1">
    <property type="nucleotide sequence ID" value="NZ_CP095061.1"/>
</dbReference>
<dbReference type="Gene3D" id="3.60.120.10">
    <property type="entry name" value="Anthranilate synthase"/>
    <property type="match status" value="1"/>
</dbReference>
<reference evidence="2" key="1">
    <citation type="submission" date="2022-04" db="EMBL/GenBank/DDBJ databases">
        <title>Hymenobacter sp. isolated from the air.</title>
        <authorList>
            <person name="Won M."/>
            <person name="Lee C.-M."/>
            <person name="Woen H.-Y."/>
            <person name="Kwon S.-W."/>
        </authorList>
    </citation>
    <scope>NUCLEOTIDE SEQUENCE</scope>
    <source>
        <strain evidence="2">5420S-77</strain>
    </source>
</reference>
<name>A0ABY4G2A8_9BACT</name>
<proteinExistence type="predicted"/>
<keyword evidence="3" id="KW-1185">Reference proteome</keyword>
<dbReference type="Pfam" id="PF00425">
    <property type="entry name" value="Chorismate_bind"/>
    <property type="match status" value="1"/>
</dbReference>
<protein>
    <submittedName>
        <fullName evidence="2">Chorismate-binding protein</fullName>
    </submittedName>
</protein>
<dbReference type="PANTHER" id="PTHR42839">
    <property type="entry name" value="ISOCHORISMATE SYNTHASE ENTC"/>
    <property type="match status" value="1"/>
</dbReference>
<feature type="domain" description="Chorismate-utilising enzyme C-terminal" evidence="1">
    <location>
        <begin position="147"/>
        <end position="402"/>
    </location>
</feature>
<dbReference type="InterPro" id="IPR005801">
    <property type="entry name" value="ADC_synthase"/>
</dbReference>
<dbReference type="InterPro" id="IPR015890">
    <property type="entry name" value="Chorismate_C"/>
</dbReference>
<gene>
    <name evidence="2" type="ORF">MUN86_15740</name>
</gene>
<dbReference type="Proteomes" id="UP000830401">
    <property type="component" value="Chromosome"/>
</dbReference>
<organism evidence="2 3">
    <name type="scientific">Hymenobacter volaticus</name>
    <dbReference type="NCBI Taxonomy" id="2932254"/>
    <lineage>
        <taxon>Bacteria</taxon>
        <taxon>Pseudomonadati</taxon>
        <taxon>Bacteroidota</taxon>
        <taxon>Cytophagia</taxon>
        <taxon>Cytophagales</taxon>
        <taxon>Hymenobacteraceae</taxon>
        <taxon>Hymenobacter</taxon>
    </lineage>
</organism>
<dbReference type="SUPFAM" id="SSF56322">
    <property type="entry name" value="ADC synthase"/>
    <property type="match status" value="1"/>
</dbReference>
<evidence type="ECO:0000313" key="3">
    <source>
        <dbReference type="Proteomes" id="UP000830401"/>
    </source>
</evidence>
<sequence length="418" mass="45349">MKQPDELRQLPWPLATINLSPSARLRHLVTGALRTGRPLAVWREPGTVHPRLVVARTLEAAYTGLPPALDATAPAGFAFFPFRDSDHNPALFLPADVLFDVAQPTTVAVATAARSLIPALTAWLAMTPVESTAWPYSTQPAPHAATKAEYSALVRAGVAAIEAKTLVKVVSSRAARWPLAPDFDPLVAFADLCEKYPQAFVSLVSVPGVGTWLGATPEVLAEVTADGTFRTMALAGTQPLVQGQAPNTAIWRQKEIEEQALVARYIVSCFKQLRLREYDETGPRTVAAGELLHLRTDFEVNLRQVPFPNLGTDMLRLLHPTSAVGGMPKQAALDFLHRHEGYDRAYYSGFLGPVNLPVAGVSRLYVNLRCLQLRPSEAILYAGTGLTIDSDPAREWQETELKLTTAGAVLHPMVSSSV</sequence>
<evidence type="ECO:0000259" key="1">
    <source>
        <dbReference type="Pfam" id="PF00425"/>
    </source>
</evidence>
<dbReference type="EMBL" id="CP095061">
    <property type="protein sequence ID" value="UOQ65009.1"/>
    <property type="molecule type" value="Genomic_DNA"/>
</dbReference>
<dbReference type="PANTHER" id="PTHR42839:SF2">
    <property type="entry name" value="ISOCHORISMATE SYNTHASE ENTC"/>
    <property type="match status" value="1"/>
</dbReference>
<evidence type="ECO:0000313" key="2">
    <source>
        <dbReference type="EMBL" id="UOQ65009.1"/>
    </source>
</evidence>
<accession>A0ABY4G2A8</accession>